<feature type="signal peptide" evidence="2">
    <location>
        <begin position="1"/>
        <end position="19"/>
    </location>
</feature>
<protein>
    <submittedName>
        <fullName evidence="3">Uncharacterized protein</fullName>
    </submittedName>
</protein>
<dbReference type="Proteomes" id="UP000813427">
    <property type="component" value="Unassembled WGS sequence"/>
</dbReference>
<evidence type="ECO:0000256" key="1">
    <source>
        <dbReference type="SAM" id="MobiDB-lite"/>
    </source>
</evidence>
<dbReference type="EMBL" id="JAGPXF010000005">
    <property type="protein sequence ID" value="KAH7242817.1"/>
    <property type="molecule type" value="Genomic_DNA"/>
</dbReference>
<feature type="region of interest" description="Disordered" evidence="1">
    <location>
        <begin position="24"/>
        <end position="45"/>
    </location>
</feature>
<proteinExistence type="predicted"/>
<evidence type="ECO:0000256" key="2">
    <source>
        <dbReference type="SAM" id="SignalP"/>
    </source>
</evidence>
<feature type="compositionally biased region" description="Basic and acidic residues" evidence="1">
    <location>
        <begin position="28"/>
        <end position="40"/>
    </location>
</feature>
<keyword evidence="4" id="KW-1185">Reference proteome</keyword>
<name>A0A8K0RVU8_9HYPO</name>
<keyword evidence="2" id="KW-0732">Signal</keyword>
<dbReference type="AlphaFoldDB" id="A0A8K0RVU8"/>
<dbReference type="OrthoDB" id="5050740at2759"/>
<sequence>MKFPISLALLSCQLGCVLALPAPQSSEGTKDEVDRPRDPIDPPSGVAIPKDPLETAIVTSVELSFGDGEISFGDRFPADVLETLREQCPDGGCVPDKVYEAESFFASTGAAGNRKIKMKVQGSFNRPGLPGDKNQMIDAAKAALEGLVDNGASTSHVEKYVVDPCPAWQVHGCLGSSISETTQWKSTNFITVRINEADHSMISFMSVSFSEDANAGFCNLITVAGVTAATMAPPMAILGNGVVVGGILCGNMQ</sequence>
<accession>A0A8K0RVU8</accession>
<feature type="chain" id="PRO_5035453512" evidence="2">
    <location>
        <begin position="20"/>
        <end position="253"/>
    </location>
</feature>
<organism evidence="3 4">
    <name type="scientific">Fusarium tricinctum</name>
    <dbReference type="NCBI Taxonomy" id="61284"/>
    <lineage>
        <taxon>Eukaryota</taxon>
        <taxon>Fungi</taxon>
        <taxon>Dikarya</taxon>
        <taxon>Ascomycota</taxon>
        <taxon>Pezizomycotina</taxon>
        <taxon>Sordariomycetes</taxon>
        <taxon>Hypocreomycetidae</taxon>
        <taxon>Hypocreales</taxon>
        <taxon>Nectriaceae</taxon>
        <taxon>Fusarium</taxon>
        <taxon>Fusarium tricinctum species complex</taxon>
    </lineage>
</organism>
<comment type="caution">
    <text evidence="3">The sequence shown here is derived from an EMBL/GenBank/DDBJ whole genome shotgun (WGS) entry which is preliminary data.</text>
</comment>
<reference evidence="3" key="1">
    <citation type="journal article" date="2021" name="Nat. Commun.">
        <title>Genetic determinants of endophytism in the Arabidopsis root mycobiome.</title>
        <authorList>
            <person name="Mesny F."/>
            <person name="Miyauchi S."/>
            <person name="Thiergart T."/>
            <person name="Pickel B."/>
            <person name="Atanasova L."/>
            <person name="Karlsson M."/>
            <person name="Huettel B."/>
            <person name="Barry K.W."/>
            <person name="Haridas S."/>
            <person name="Chen C."/>
            <person name="Bauer D."/>
            <person name="Andreopoulos W."/>
            <person name="Pangilinan J."/>
            <person name="LaButti K."/>
            <person name="Riley R."/>
            <person name="Lipzen A."/>
            <person name="Clum A."/>
            <person name="Drula E."/>
            <person name="Henrissat B."/>
            <person name="Kohler A."/>
            <person name="Grigoriev I.V."/>
            <person name="Martin F.M."/>
            <person name="Hacquard S."/>
        </authorList>
    </citation>
    <scope>NUCLEOTIDE SEQUENCE</scope>
    <source>
        <strain evidence="3">MPI-SDFR-AT-0068</strain>
    </source>
</reference>
<evidence type="ECO:0000313" key="3">
    <source>
        <dbReference type="EMBL" id="KAH7242817.1"/>
    </source>
</evidence>
<evidence type="ECO:0000313" key="4">
    <source>
        <dbReference type="Proteomes" id="UP000813427"/>
    </source>
</evidence>
<gene>
    <name evidence="3" type="ORF">BKA59DRAFT_530724</name>
</gene>